<dbReference type="InterPro" id="IPR029058">
    <property type="entry name" value="AB_hydrolase_fold"/>
</dbReference>
<proteinExistence type="predicted"/>
<dbReference type="SUPFAM" id="SSF53474">
    <property type="entry name" value="alpha/beta-Hydrolases"/>
    <property type="match status" value="1"/>
</dbReference>
<accession>A0ABS5TQH9</accession>
<reference evidence="1 2" key="1">
    <citation type="submission" date="2021-05" db="EMBL/GenBank/DDBJ databases">
        <title>Kineosporia and Streptomyces sp. nov. two new marine actinobacteria isolated from Coral.</title>
        <authorList>
            <person name="Buangrab K."/>
            <person name="Sutthacheep M."/>
            <person name="Yeemin T."/>
            <person name="Harunari E."/>
            <person name="Igarashi Y."/>
            <person name="Kanchanasin P."/>
            <person name="Tanasupawat S."/>
            <person name="Phongsopitanun W."/>
        </authorList>
    </citation>
    <scope>NUCLEOTIDE SEQUENCE [LARGE SCALE GENOMIC DNA]</scope>
    <source>
        <strain evidence="1 2">J2-2</strain>
    </source>
</reference>
<dbReference type="Gene3D" id="3.40.50.1820">
    <property type="entry name" value="alpha/beta hydrolase"/>
    <property type="match status" value="1"/>
</dbReference>
<dbReference type="Proteomes" id="UP001197247">
    <property type="component" value="Unassembled WGS sequence"/>
</dbReference>
<evidence type="ECO:0000313" key="2">
    <source>
        <dbReference type="Proteomes" id="UP001197247"/>
    </source>
</evidence>
<evidence type="ECO:0008006" key="3">
    <source>
        <dbReference type="Google" id="ProtNLM"/>
    </source>
</evidence>
<dbReference type="RefSeq" id="WP_214159828.1">
    <property type="nucleotide sequence ID" value="NZ_JAHBAY010000016.1"/>
</dbReference>
<dbReference type="EMBL" id="JAHBAY010000016">
    <property type="protein sequence ID" value="MBT0773290.1"/>
    <property type="molecule type" value="Genomic_DNA"/>
</dbReference>
<keyword evidence="2" id="KW-1185">Reference proteome</keyword>
<protein>
    <recommendedName>
        <fullName evidence="3">Alpha/beta hydrolase</fullName>
    </recommendedName>
</protein>
<comment type="caution">
    <text evidence="1">The sequence shown here is derived from an EMBL/GenBank/DDBJ whole genome shotgun (WGS) entry which is preliminary data.</text>
</comment>
<name>A0ABS5TQH9_9ACTN</name>
<organism evidence="1 2">
    <name type="scientific">Kineosporia corallincola</name>
    <dbReference type="NCBI Taxonomy" id="2835133"/>
    <lineage>
        <taxon>Bacteria</taxon>
        <taxon>Bacillati</taxon>
        <taxon>Actinomycetota</taxon>
        <taxon>Actinomycetes</taxon>
        <taxon>Kineosporiales</taxon>
        <taxon>Kineosporiaceae</taxon>
        <taxon>Kineosporia</taxon>
    </lineage>
</organism>
<sequence>MHPERRELVTPDGTTVSYLALPGAGPTVVLLHGLAGSARELVPTAGAQAHAPPC</sequence>
<evidence type="ECO:0000313" key="1">
    <source>
        <dbReference type="EMBL" id="MBT0773290.1"/>
    </source>
</evidence>
<gene>
    <name evidence="1" type="ORF">KIH74_30375</name>
</gene>